<sequence length="230" mass="25708">MLKWMKKRCRRRSALSSVGGMKCEGEITHDEQRLPPSPIYFALEVNGVNSVSDVGQDMDDHIYEDVSDVTVISNTENGSQDNNCPICRSDVVHGETCSCLGQESISYTHPSNSAYFQIYADPIYNRNCNGKPDSTSNDDSSGYYESFASDSDSCDKQISSYNDSQNDVGHTIVDEVDDGYEEFDFKPGAITNKRRYSLSSPPLTSSPKFILSLIRERRLSRTISRKGSLF</sequence>
<protein>
    <submittedName>
        <fullName evidence="2">Uncharacterized protein</fullName>
    </submittedName>
</protein>
<reference evidence="2 3" key="1">
    <citation type="submission" date="2024-01" db="EMBL/GenBank/DDBJ databases">
        <title>The genome of the rayed Mediterranean limpet Patella caerulea (Linnaeus, 1758).</title>
        <authorList>
            <person name="Anh-Thu Weber A."/>
            <person name="Halstead-Nussloch G."/>
        </authorList>
    </citation>
    <scope>NUCLEOTIDE SEQUENCE [LARGE SCALE GENOMIC DNA]</scope>
    <source>
        <strain evidence="2">AATW-2023a</strain>
        <tissue evidence="2">Whole specimen</tissue>
    </source>
</reference>
<accession>A0AAN8JCT6</accession>
<evidence type="ECO:0000313" key="3">
    <source>
        <dbReference type="Proteomes" id="UP001347796"/>
    </source>
</evidence>
<proteinExistence type="predicted"/>
<feature type="region of interest" description="Disordered" evidence="1">
    <location>
        <begin position="130"/>
        <end position="149"/>
    </location>
</feature>
<keyword evidence="3" id="KW-1185">Reference proteome</keyword>
<comment type="caution">
    <text evidence="2">The sequence shown here is derived from an EMBL/GenBank/DDBJ whole genome shotgun (WGS) entry which is preliminary data.</text>
</comment>
<dbReference type="AlphaFoldDB" id="A0AAN8JCT6"/>
<organism evidence="2 3">
    <name type="scientific">Patella caerulea</name>
    <name type="common">Rayed Mediterranean limpet</name>
    <dbReference type="NCBI Taxonomy" id="87958"/>
    <lineage>
        <taxon>Eukaryota</taxon>
        <taxon>Metazoa</taxon>
        <taxon>Spiralia</taxon>
        <taxon>Lophotrochozoa</taxon>
        <taxon>Mollusca</taxon>
        <taxon>Gastropoda</taxon>
        <taxon>Patellogastropoda</taxon>
        <taxon>Patelloidea</taxon>
        <taxon>Patellidae</taxon>
        <taxon>Patella</taxon>
    </lineage>
</organism>
<dbReference type="EMBL" id="JAZGQO010000011">
    <property type="protein sequence ID" value="KAK6172204.1"/>
    <property type="molecule type" value="Genomic_DNA"/>
</dbReference>
<name>A0AAN8JCT6_PATCE</name>
<gene>
    <name evidence="2" type="ORF">SNE40_015919</name>
</gene>
<evidence type="ECO:0000256" key="1">
    <source>
        <dbReference type="SAM" id="MobiDB-lite"/>
    </source>
</evidence>
<dbReference type="Proteomes" id="UP001347796">
    <property type="component" value="Unassembled WGS sequence"/>
</dbReference>
<feature type="compositionally biased region" description="Polar residues" evidence="1">
    <location>
        <begin position="130"/>
        <end position="140"/>
    </location>
</feature>
<evidence type="ECO:0000313" key="2">
    <source>
        <dbReference type="EMBL" id="KAK6172204.1"/>
    </source>
</evidence>